<keyword evidence="1" id="KW-1133">Transmembrane helix</keyword>
<proteinExistence type="predicted"/>
<accession>A0A223E643</accession>
<feature type="transmembrane region" description="Helical" evidence="1">
    <location>
        <begin position="34"/>
        <end position="55"/>
    </location>
</feature>
<feature type="transmembrane region" description="Helical" evidence="1">
    <location>
        <begin position="6"/>
        <end position="22"/>
    </location>
</feature>
<organism evidence="2 3">
    <name type="scientific">Aeribacillus pallidus</name>
    <dbReference type="NCBI Taxonomy" id="33936"/>
    <lineage>
        <taxon>Bacteria</taxon>
        <taxon>Bacillati</taxon>
        <taxon>Bacillota</taxon>
        <taxon>Bacilli</taxon>
        <taxon>Bacillales</taxon>
        <taxon>Bacillaceae</taxon>
        <taxon>Aeribacillus</taxon>
    </lineage>
</organism>
<feature type="transmembrane region" description="Helical" evidence="1">
    <location>
        <begin position="67"/>
        <end position="85"/>
    </location>
</feature>
<dbReference type="AlphaFoldDB" id="A0A223E643"/>
<dbReference type="KEGG" id="apak:AP3564_11385"/>
<evidence type="ECO:0008006" key="4">
    <source>
        <dbReference type="Google" id="ProtNLM"/>
    </source>
</evidence>
<evidence type="ECO:0000313" key="3">
    <source>
        <dbReference type="Proteomes" id="UP000214606"/>
    </source>
</evidence>
<evidence type="ECO:0000313" key="2">
    <source>
        <dbReference type="EMBL" id="ASS90742.1"/>
    </source>
</evidence>
<protein>
    <recommendedName>
        <fullName evidence="4">DUF4064 domain-containing protein</fullName>
    </recommendedName>
</protein>
<reference evidence="2 3" key="1">
    <citation type="submission" date="2016-10" db="EMBL/GenBank/DDBJ databases">
        <title>The whole genome sequencing and assembly of Aeribacillus pallidus KCTC3564 strain.</title>
        <authorList>
            <person name="Lee Y.-J."/>
            <person name="Park M.-K."/>
            <person name="Yi H."/>
            <person name="Bahn Y.-S."/>
            <person name="Kim J.F."/>
            <person name="Lee D.-W."/>
        </authorList>
    </citation>
    <scope>NUCLEOTIDE SEQUENCE [LARGE SCALE GENOMIC DNA]</scope>
    <source>
        <strain evidence="2 3">KCTC3564</strain>
    </source>
</reference>
<dbReference type="RefSeq" id="WP_094245494.1">
    <property type="nucleotide sequence ID" value="NZ_CP017703.1"/>
</dbReference>
<sequence>MVLETIPILSVLLIGFATFLILSGRKKRKDSLPLLFLILNGVLLVAMLTFFVNYLRNTNIFSNTPAWFFWSLIILGLVIEIFCLYKKYVPGQIIASATHLFVVFPTIFSIGIILLLLAVIELIIAIINLKKRNYGLAS</sequence>
<dbReference type="EMBL" id="CP017703">
    <property type="protein sequence ID" value="ASS90742.1"/>
    <property type="molecule type" value="Genomic_DNA"/>
</dbReference>
<feature type="transmembrane region" description="Helical" evidence="1">
    <location>
        <begin position="97"/>
        <end position="127"/>
    </location>
</feature>
<dbReference type="Proteomes" id="UP000214606">
    <property type="component" value="Chromosome"/>
</dbReference>
<keyword evidence="1" id="KW-0812">Transmembrane</keyword>
<keyword evidence="1" id="KW-0472">Membrane</keyword>
<name>A0A223E643_9BACI</name>
<gene>
    <name evidence="2" type="ORF">AP3564_11385</name>
</gene>
<evidence type="ECO:0000256" key="1">
    <source>
        <dbReference type="SAM" id="Phobius"/>
    </source>
</evidence>